<evidence type="ECO:0000313" key="2">
    <source>
        <dbReference type="Proteomes" id="UP000677668"/>
    </source>
</evidence>
<sequence>MLFGKKPKKSATLLEYGTVTGEVTGTNELRTAEGRLYRLFENPIHLKDTEPRPLDVSARLGTTIKVAGSVGSDTIYEAKLVTS</sequence>
<accession>A0ABX8B315</accession>
<keyword evidence="2" id="KW-1185">Reference proteome</keyword>
<reference evidence="1 2" key="1">
    <citation type="submission" date="2021-03" db="EMBL/GenBank/DDBJ databases">
        <title>Genomic and phenotypic characterization of Chloracidobacterium isolates provides evidence for multiple species.</title>
        <authorList>
            <person name="Saini M.K."/>
            <person name="Costas A.M.G."/>
            <person name="Tank M."/>
            <person name="Bryant D.A."/>
        </authorList>
    </citation>
    <scope>NUCLEOTIDE SEQUENCE [LARGE SCALE GENOMIC DNA]</scope>
    <source>
        <strain evidence="1 2">N</strain>
    </source>
</reference>
<gene>
    <name evidence="1" type="ORF">J8C05_05350</name>
</gene>
<dbReference type="EMBL" id="CP072642">
    <property type="protein sequence ID" value="QUV94863.1"/>
    <property type="molecule type" value="Genomic_DNA"/>
</dbReference>
<proteinExistence type="predicted"/>
<name>A0ABX8B315_9BACT</name>
<dbReference type="Proteomes" id="UP000677668">
    <property type="component" value="Chromosome 1"/>
</dbReference>
<evidence type="ECO:0008006" key="3">
    <source>
        <dbReference type="Google" id="ProtNLM"/>
    </source>
</evidence>
<dbReference type="RefSeq" id="WP_211423127.1">
    <property type="nucleotide sequence ID" value="NZ_CP072642.1"/>
</dbReference>
<evidence type="ECO:0000313" key="1">
    <source>
        <dbReference type="EMBL" id="QUV94863.1"/>
    </source>
</evidence>
<organism evidence="1 2">
    <name type="scientific">Chloracidobacterium sp. N</name>
    <dbReference type="NCBI Taxonomy" id="2821540"/>
    <lineage>
        <taxon>Bacteria</taxon>
        <taxon>Pseudomonadati</taxon>
        <taxon>Acidobacteriota</taxon>
        <taxon>Terriglobia</taxon>
        <taxon>Terriglobales</taxon>
        <taxon>Acidobacteriaceae</taxon>
        <taxon>Chloracidobacterium</taxon>
        <taxon>Chloracidobacterium aggregatum</taxon>
    </lineage>
</organism>
<protein>
    <recommendedName>
        <fullName evidence="3">DUF5666 domain-containing protein</fullName>
    </recommendedName>
</protein>